<feature type="transmembrane region" description="Helical" evidence="1">
    <location>
        <begin position="215"/>
        <end position="232"/>
    </location>
</feature>
<gene>
    <name evidence="2" type="ORF">C8N24_4539</name>
</gene>
<feature type="transmembrane region" description="Helical" evidence="1">
    <location>
        <begin position="125"/>
        <end position="144"/>
    </location>
</feature>
<feature type="transmembrane region" description="Helical" evidence="1">
    <location>
        <begin position="95"/>
        <end position="113"/>
    </location>
</feature>
<accession>A0A660KXX6</accession>
<feature type="transmembrane region" description="Helical" evidence="1">
    <location>
        <begin position="67"/>
        <end position="89"/>
    </location>
</feature>
<keyword evidence="1" id="KW-0812">Transmembrane</keyword>
<keyword evidence="3" id="KW-1185">Reference proteome</keyword>
<feature type="transmembrane region" description="Helical" evidence="1">
    <location>
        <begin position="173"/>
        <end position="195"/>
    </location>
</feature>
<proteinExistence type="predicted"/>
<dbReference type="OrthoDB" id="977790at2"/>
<reference evidence="2 3" key="1">
    <citation type="submission" date="2018-10" db="EMBL/GenBank/DDBJ databases">
        <title>Genomic Encyclopedia of Archaeal and Bacterial Type Strains, Phase II (KMG-II): from individual species to whole genera.</title>
        <authorList>
            <person name="Goeker M."/>
        </authorList>
    </citation>
    <scope>NUCLEOTIDE SEQUENCE [LARGE SCALE GENOMIC DNA]</scope>
    <source>
        <strain evidence="2 3">DSM 14954</strain>
    </source>
</reference>
<feature type="transmembrane region" description="Helical" evidence="1">
    <location>
        <begin position="150"/>
        <end position="166"/>
    </location>
</feature>
<evidence type="ECO:0000256" key="1">
    <source>
        <dbReference type="SAM" id="Phobius"/>
    </source>
</evidence>
<dbReference type="RefSeq" id="WP_121254334.1">
    <property type="nucleotide sequence ID" value="NZ_RBIL01000002.1"/>
</dbReference>
<evidence type="ECO:0000313" key="2">
    <source>
        <dbReference type="EMBL" id="RKQ86526.1"/>
    </source>
</evidence>
<protein>
    <submittedName>
        <fullName evidence="2">Uncharacterized protein</fullName>
    </submittedName>
</protein>
<keyword evidence="1" id="KW-1133">Transmembrane helix</keyword>
<name>A0A660KXX6_9ACTN</name>
<feature type="transmembrane region" description="Helical" evidence="1">
    <location>
        <begin position="17"/>
        <end position="36"/>
    </location>
</feature>
<keyword evidence="1" id="KW-0472">Membrane</keyword>
<sequence length="241" mass="26235">MRALLTWPRLLVARPRWWFVAVLVAIPAAFLVDGTLDTRTQWLLAALAWWALLGAIGALTPAERGQTLLLVALATAAELTFSLVLEWYAYRLDNVPPWIPPAHGIVFVTALLWSKDPLAERRQDTVRVAVTAAAVTYGALALVLADDVGGALGVGLLLIWLWALGADRARFYAMMWLVVCYLEACGVLIGTWAWAPTVPLIGVPEANPPSGIVGVYGFFDLLALAVVTRYFTVRSRNLANA</sequence>
<dbReference type="Proteomes" id="UP000278962">
    <property type="component" value="Unassembled WGS sequence"/>
</dbReference>
<dbReference type="EMBL" id="RBIL01000002">
    <property type="protein sequence ID" value="RKQ86526.1"/>
    <property type="molecule type" value="Genomic_DNA"/>
</dbReference>
<evidence type="ECO:0000313" key="3">
    <source>
        <dbReference type="Proteomes" id="UP000278962"/>
    </source>
</evidence>
<dbReference type="AlphaFoldDB" id="A0A660KXX6"/>
<feature type="transmembrane region" description="Helical" evidence="1">
    <location>
        <begin position="42"/>
        <end position="60"/>
    </location>
</feature>
<comment type="caution">
    <text evidence="2">The sequence shown here is derived from an EMBL/GenBank/DDBJ whole genome shotgun (WGS) entry which is preliminary data.</text>
</comment>
<organism evidence="2 3">
    <name type="scientific">Solirubrobacter pauli</name>
    <dbReference type="NCBI Taxonomy" id="166793"/>
    <lineage>
        <taxon>Bacteria</taxon>
        <taxon>Bacillati</taxon>
        <taxon>Actinomycetota</taxon>
        <taxon>Thermoleophilia</taxon>
        <taxon>Solirubrobacterales</taxon>
        <taxon>Solirubrobacteraceae</taxon>
        <taxon>Solirubrobacter</taxon>
    </lineage>
</organism>